<keyword evidence="2" id="KW-0489">Methyltransferase</keyword>
<dbReference type="Proteomes" id="UP001589738">
    <property type="component" value="Unassembled WGS sequence"/>
</dbReference>
<accession>A0ABV6KWU8</accession>
<name>A0ABV6KWU8_9BACI</name>
<dbReference type="InterPro" id="IPR000241">
    <property type="entry name" value="RlmKL-like_Mtase"/>
</dbReference>
<dbReference type="GO" id="GO:0032259">
    <property type="term" value="P:methylation"/>
    <property type="evidence" value="ECO:0007669"/>
    <property type="project" value="UniProtKB-KW"/>
</dbReference>
<feature type="domain" description="Ribosomal RNA large subunit methyltransferase K/L-like methyltransferase" evidence="1">
    <location>
        <begin position="156"/>
        <end position="253"/>
    </location>
</feature>
<dbReference type="Pfam" id="PF01170">
    <property type="entry name" value="UPF0020"/>
    <property type="match status" value="1"/>
</dbReference>
<dbReference type="CDD" id="cd02440">
    <property type="entry name" value="AdoMet_MTases"/>
    <property type="match status" value="1"/>
</dbReference>
<evidence type="ECO:0000259" key="1">
    <source>
        <dbReference type="Pfam" id="PF01170"/>
    </source>
</evidence>
<keyword evidence="2" id="KW-0808">Transferase</keyword>
<sequence>MNNTNEKKQKYLYNYSCQDDEVELCALEMRSFFGQDSDDYIIESNIKIDPSRSPFIRDRIDILFEGSELEEIITKVKSLTSLKETYRVIFLKTFSLEKVGFEERRRVEREVALHVPGEPDLKNPDILFGIIEVHGKWVFGYYQKGEAVWLQHQSKPHGYSTALSTRVARAVANIAVPHPAGKKAIDPCCGIGTVLVEALSMGIDIVGSDVNPLILPGTRDNIAHFGYHCEVLFRDIRKVTGSYDVAIIDMPYNLCSVISPQEQLELLQSAYSFAEKIVIVTIEPIDSIIENAGFRIVDRCNVRKGTFTRQVIVGEK</sequence>
<evidence type="ECO:0000313" key="2">
    <source>
        <dbReference type="EMBL" id="MFC0476416.1"/>
    </source>
</evidence>
<dbReference type="Gene3D" id="3.40.50.150">
    <property type="entry name" value="Vaccinia Virus protein VP39"/>
    <property type="match status" value="1"/>
</dbReference>
<dbReference type="SUPFAM" id="SSF53335">
    <property type="entry name" value="S-adenosyl-L-methionine-dependent methyltransferases"/>
    <property type="match status" value="1"/>
</dbReference>
<protein>
    <submittedName>
        <fullName evidence="2">TRM11 family SAM-dependent methyltransferase</fullName>
    </submittedName>
</protein>
<dbReference type="PANTHER" id="PTHR14911:SF13">
    <property type="entry name" value="TRNA (GUANINE(6)-N2)-METHYLTRANSFERASE THUMP3"/>
    <property type="match status" value="1"/>
</dbReference>
<dbReference type="GO" id="GO:0008168">
    <property type="term" value="F:methyltransferase activity"/>
    <property type="evidence" value="ECO:0007669"/>
    <property type="project" value="UniProtKB-KW"/>
</dbReference>
<dbReference type="PANTHER" id="PTHR14911">
    <property type="entry name" value="THUMP DOMAIN-CONTAINING"/>
    <property type="match status" value="1"/>
</dbReference>
<comment type="caution">
    <text evidence="2">The sequence shown here is derived from an EMBL/GenBank/DDBJ whole genome shotgun (WGS) entry which is preliminary data.</text>
</comment>
<proteinExistence type="predicted"/>
<reference evidence="2 3" key="1">
    <citation type="submission" date="2024-09" db="EMBL/GenBank/DDBJ databases">
        <authorList>
            <person name="Sun Q."/>
            <person name="Mori K."/>
        </authorList>
    </citation>
    <scope>NUCLEOTIDE SEQUENCE [LARGE SCALE GENOMIC DNA]</scope>
    <source>
        <strain evidence="2 3">CGMCC 1.9126</strain>
    </source>
</reference>
<gene>
    <name evidence="2" type="ORF">ACFFHF_14480</name>
</gene>
<dbReference type="InterPro" id="IPR029063">
    <property type="entry name" value="SAM-dependent_MTases_sf"/>
</dbReference>
<evidence type="ECO:0000313" key="3">
    <source>
        <dbReference type="Proteomes" id="UP001589738"/>
    </source>
</evidence>
<dbReference type="EMBL" id="JBHLUU010000103">
    <property type="protein sequence ID" value="MFC0476416.1"/>
    <property type="molecule type" value="Genomic_DNA"/>
</dbReference>
<dbReference type="RefSeq" id="WP_340902607.1">
    <property type="nucleotide sequence ID" value="NZ_JBHLUU010000103.1"/>
</dbReference>
<keyword evidence="3" id="KW-1185">Reference proteome</keyword>
<organism evidence="2 3">
    <name type="scientific">Robertmurraya beringensis</name>
    <dbReference type="NCBI Taxonomy" id="641660"/>
    <lineage>
        <taxon>Bacteria</taxon>
        <taxon>Bacillati</taxon>
        <taxon>Bacillota</taxon>
        <taxon>Bacilli</taxon>
        <taxon>Bacillales</taxon>
        <taxon>Bacillaceae</taxon>
        <taxon>Robertmurraya</taxon>
    </lineage>
</organism>